<sequence>MDIYRIKFKYHEVSHLCQFLVSRNTAEDGDPDLAFTFVSHHVLRRGGTVLSPMATLIGCQYYYLLFLLWFLSTITFFVDSHIMFLRIKIFLLGNIHPTPTSTSLARCWDQFTPIFPLGLYADLPTTHMLALAFHS</sequence>
<keyword evidence="1" id="KW-0472">Membrane</keyword>
<evidence type="ECO:0000313" key="3">
    <source>
        <dbReference type="Proteomes" id="UP001367508"/>
    </source>
</evidence>
<keyword evidence="1" id="KW-1133">Transmembrane helix</keyword>
<keyword evidence="1" id="KW-0812">Transmembrane</keyword>
<keyword evidence="3" id="KW-1185">Reference proteome</keyword>
<gene>
    <name evidence="2" type="ORF">VNO77_17158</name>
</gene>
<name>A0AAN9LIG4_CANGL</name>
<proteinExistence type="predicted"/>
<feature type="transmembrane region" description="Helical" evidence="1">
    <location>
        <begin position="61"/>
        <end position="78"/>
    </location>
</feature>
<comment type="caution">
    <text evidence="2">The sequence shown here is derived from an EMBL/GenBank/DDBJ whole genome shotgun (WGS) entry which is preliminary data.</text>
</comment>
<accession>A0AAN9LIG4</accession>
<evidence type="ECO:0000313" key="2">
    <source>
        <dbReference type="EMBL" id="KAK7336612.1"/>
    </source>
</evidence>
<reference evidence="2 3" key="1">
    <citation type="submission" date="2024-01" db="EMBL/GenBank/DDBJ databases">
        <title>The genomes of 5 underutilized Papilionoideae crops provide insights into root nodulation and disease resistanc.</title>
        <authorList>
            <person name="Jiang F."/>
        </authorList>
    </citation>
    <scope>NUCLEOTIDE SEQUENCE [LARGE SCALE GENOMIC DNA]</scope>
    <source>
        <strain evidence="2">LVBAO_FW01</strain>
        <tissue evidence="2">Leaves</tissue>
    </source>
</reference>
<evidence type="ECO:0000256" key="1">
    <source>
        <dbReference type="SAM" id="Phobius"/>
    </source>
</evidence>
<dbReference type="AlphaFoldDB" id="A0AAN9LIG4"/>
<dbReference type="EMBL" id="JAYMYQ010000004">
    <property type="protein sequence ID" value="KAK7336612.1"/>
    <property type="molecule type" value="Genomic_DNA"/>
</dbReference>
<protein>
    <submittedName>
        <fullName evidence="2">Uncharacterized protein</fullName>
    </submittedName>
</protein>
<organism evidence="2 3">
    <name type="scientific">Canavalia gladiata</name>
    <name type="common">Sword bean</name>
    <name type="synonym">Dolichos gladiatus</name>
    <dbReference type="NCBI Taxonomy" id="3824"/>
    <lineage>
        <taxon>Eukaryota</taxon>
        <taxon>Viridiplantae</taxon>
        <taxon>Streptophyta</taxon>
        <taxon>Embryophyta</taxon>
        <taxon>Tracheophyta</taxon>
        <taxon>Spermatophyta</taxon>
        <taxon>Magnoliopsida</taxon>
        <taxon>eudicotyledons</taxon>
        <taxon>Gunneridae</taxon>
        <taxon>Pentapetalae</taxon>
        <taxon>rosids</taxon>
        <taxon>fabids</taxon>
        <taxon>Fabales</taxon>
        <taxon>Fabaceae</taxon>
        <taxon>Papilionoideae</taxon>
        <taxon>50 kb inversion clade</taxon>
        <taxon>NPAAA clade</taxon>
        <taxon>indigoferoid/millettioid clade</taxon>
        <taxon>Phaseoleae</taxon>
        <taxon>Canavalia</taxon>
    </lineage>
</organism>
<dbReference type="Proteomes" id="UP001367508">
    <property type="component" value="Unassembled WGS sequence"/>
</dbReference>